<feature type="compositionally biased region" description="Polar residues" evidence="1">
    <location>
        <begin position="75"/>
        <end position="95"/>
    </location>
</feature>
<feature type="compositionally biased region" description="Basic and acidic residues" evidence="1">
    <location>
        <begin position="842"/>
        <end position="855"/>
    </location>
</feature>
<evidence type="ECO:0000313" key="3">
    <source>
        <dbReference type="Proteomes" id="UP001364617"/>
    </source>
</evidence>
<evidence type="ECO:0000256" key="1">
    <source>
        <dbReference type="SAM" id="MobiDB-lite"/>
    </source>
</evidence>
<accession>A0AAN9CMT6</accession>
<feature type="compositionally biased region" description="Basic and acidic residues" evidence="1">
    <location>
        <begin position="159"/>
        <end position="178"/>
    </location>
</feature>
<reference evidence="2 3" key="1">
    <citation type="submission" date="2024-02" db="EMBL/GenBank/DDBJ databases">
        <title>Chromosome-level genome assembly of the Eurasian Minnow (Phoxinus phoxinus).</title>
        <authorList>
            <person name="Oriowo T.O."/>
            <person name="Martin S."/>
            <person name="Stange M."/>
            <person name="Chrysostomakis Y."/>
            <person name="Brown T."/>
            <person name="Winkler S."/>
            <person name="Kukowka S."/>
            <person name="Myers E.W."/>
            <person name="Bohne A."/>
        </authorList>
    </citation>
    <scope>NUCLEOTIDE SEQUENCE [LARGE SCALE GENOMIC DNA]</scope>
    <source>
        <strain evidence="2">ZFMK-TIS-60720</strain>
        <tissue evidence="2">Whole Organism</tissue>
    </source>
</reference>
<evidence type="ECO:0008006" key="4">
    <source>
        <dbReference type="Google" id="ProtNLM"/>
    </source>
</evidence>
<organism evidence="2 3">
    <name type="scientific">Phoxinus phoxinus</name>
    <name type="common">Eurasian minnow</name>
    <dbReference type="NCBI Taxonomy" id="58324"/>
    <lineage>
        <taxon>Eukaryota</taxon>
        <taxon>Metazoa</taxon>
        <taxon>Chordata</taxon>
        <taxon>Craniata</taxon>
        <taxon>Vertebrata</taxon>
        <taxon>Euteleostomi</taxon>
        <taxon>Actinopterygii</taxon>
        <taxon>Neopterygii</taxon>
        <taxon>Teleostei</taxon>
        <taxon>Ostariophysi</taxon>
        <taxon>Cypriniformes</taxon>
        <taxon>Leuciscidae</taxon>
        <taxon>Phoxininae</taxon>
        <taxon>Phoxinus</taxon>
    </lineage>
</organism>
<feature type="compositionally biased region" description="Low complexity" evidence="1">
    <location>
        <begin position="496"/>
        <end position="506"/>
    </location>
</feature>
<dbReference type="Proteomes" id="UP001364617">
    <property type="component" value="Unassembled WGS sequence"/>
</dbReference>
<feature type="compositionally biased region" description="Polar residues" evidence="1">
    <location>
        <begin position="322"/>
        <end position="331"/>
    </location>
</feature>
<feature type="compositionally biased region" description="Low complexity" evidence="1">
    <location>
        <begin position="517"/>
        <end position="527"/>
    </location>
</feature>
<feature type="compositionally biased region" description="Low complexity" evidence="1">
    <location>
        <begin position="538"/>
        <end position="548"/>
    </location>
</feature>
<feature type="compositionally biased region" description="Polar residues" evidence="1">
    <location>
        <begin position="745"/>
        <end position="754"/>
    </location>
</feature>
<keyword evidence="3" id="KW-1185">Reference proteome</keyword>
<name>A0AAN9CMT6_9TELE</name>
<feature type="compositionally biased region" description="Polar residues" evidence="1">
    <location>
        <begin position="219"/>
        <end position="240"/>
    </location>
</feature>
<comment type="caution">
    <text evidence="2">The sequence shown here is derived from an EMBL/GenBank/DDBJ whole genome shotgun (WGS) entry which is preliminary data.</text>
</comment>
<feature type="compositionally biased region" description="Basic and acidic residues" evidence="1">
    <location>
        <begin position="280"/>
        <end position="294"/>
    </location>
</feature>
<evidence type="ECO:0000313" key="2">
    <source>
        <dbReference type="EMBL" id="KAK7140900.1"/>
    </source>
</evidence>
<dbReference type="PROSITE" id="PS50896">
    <property type="entry name" value="LISH"/>
    <property type="match status" value="1"/>
</dbReference>
<feature type="compositionally biased region" description="Polar residues" evidence="1">
    <location>
        <begin position="434"/>
        <end position="443"/>
    </location>
</feature>
<feature type="compositionally biased region" description="Basic and acidic residues" evidence="1">
    <location>
        <begin position="241"/>
        <end position="251"/>
    </location>
</feature>
<dbReference type="InterPro" id="IPR006594">
    <property type="entry name" value="LisH"/>
</dbReference>
<dbReference type="PANTHER" id="PTHR42251:SF1">
    <property type="entry name" value="UPF0147 PROTEIN TK2131"/>
    <property type="match status" value="1"/>
</dbReference>
<feature type="compositionally biased region" description="Basic residues" evidence="1">
    <location>
        <begin position="196"/>
        <end position="205"/>
    </location>
</feature>
<proteinExistence type="predicted"/>
<feature type="compositionally biased region" description="Basic and acidic residues" evidence="1">
    <location>
        <begin position="372"/>
        <end position="384"/>
    </location>
</feature>
<dbReference type="EMBL" id="JAYKXH010000016">
    <property type="protein sequence ID" value="KAK7140900.1"/>
    <property type="molecule type" value="Genomic_DNA"/>
</dbReference>
<protein>
    <recommendedName>
        <fullName evidence="4">LisH domain-containing protein</fullName>
    </recommendedName>
</protein>
<feature type="compositionally biased region" description="Polar residues" evidence="1">
    <location>
        <begin position="109"/>
        <end position="127"/>
    </location>
</feature>
<feature type="region of interest" description="Disordered" evidence="1">
    <location>
        <begin position="55"/>
        <end position="855"/>
    </location>
</feature>
<feature type="compositionally biased region" description="Basic and acidic residues" evidence="1">
    <location>
        <begin position="682"/>
        <end position="693"/>
    </location>
</feature>
<dbReference type="AlphaFoldDB" id="A0AAN9CMT6"/>
<dbReference type="SMART" id="SM00667">
    <property type="entry name" value="LisH"/>
    <property type="match status" value="1"/>
</dbReference>
<dbReference type="PANTHER" id="PTHR42251">
    <property type="entry name" value="UPF0147 PROTEIN MJ1419"/>
    <property type="match status" value="1"/>
</dbReference>
<sequence length="855" mass="92637">MTSNITDATQDELINLIYHHLKDNGYQKAAHVLKKHAPKVEDEEVKVSLSEIFQKWASSDDGDVPPVPSGVETPELQSPAKTQRGSSTGSKSKITAPSAGLNPNKPVGNITTSGTAGTSTKQKTNEPGTKPRKRKNEDVLVPPSAADPGNDSDSDSSLDVDKWRKLLSEFSDVDRQKMDVLSILDESFGTIPERSRARRKPRAKKKKEESQDKKGKSDTPANEATAKSNDISVTTDASKTSSEKLKDEDAKVKKKTGNKKNSSISAPDVVETPKRAKAKTTQDEADKAQEHHEANGLLKGTKEVGVSDSEAIRTPKRVHFQPCNSFSQQIEENACKDNGTSETTQSKKTKKKKGLSEASDVETDNSPSNIQEVKKASVETHCEETNPTTDQSVTPSKKVKNKKSKSVAEPVPDETLSKKGKAKKTQVPSEIDQETTSESVNPDSSSKKAKSKASESLLETIESEIPSKKAKSKASESVLETIESEIPSKKAKSKASESLLETIESEIPSKKAKSKASESLLETIESEIPSKKAKSKASESLLETLESEIPSKKAKSKASESVLETIESEKPSKKAKIKASESVLETIESEKPSKKAKIKASESVLETIESEKPSKKAKSKASESVLETIESEKPSKKAKIKASESVLETIESEKPSKKAKSKASESVLETIESEIPSKKAKAVKEPGEVETSNKKPKIVPSDALKKKKSKMAADGVEIQHDVPSETPVKSRQSPNDVADGLGNEETASQELNTPSKKKKKHKMEEACDVPAAPEAKKDKVKSKIKKGENADAPPPPEEEEEAAMSQKKKKKKKTGEETEGIVPESAPVEELLVHKKKKKKEKALSSDEARGLNST</sequence>
<feature type="compositionally biased region" description="Low complexity" evidence="1">
    <location>
        <begin position="454"/>
        <end position="464"/>
    </location>
</feature>
<feature type="compositionally biased region" description="Basic and acidic residues" evidence="1">
    <location>
        <begin position="206"/>
        <end position="217"/>
    </location>
</feature>
<gene>
    <name evidence="2" type="ORF">R3I93_015138</name>
</gene>